<feature type="domain" description="DUF3447" evidence="2">
    <location>
        <begin position="197"/>
        <end position="272"/>
    </location>
</feature>
<dbReference type="PANTHER" id="PTHR24182">
    <property type="entry name" value="ANKYRIN REPEAT AND SOCS BOX CONTAINING 4"/>
    <property type="match status" value="1"/>
</dbReference>
<accession>A2DBI0</accession>
<dbReference type="eggNOG" id="ENOG502SD9J">
    <property type="taxonomic scope" value="Eukaryota"/>
</dbReference>
<evidence type="ECO:0000313" key="4">
    <source>
        <dbReference type="Proteomes" id="UP000001542"/>
    </source>
</evidence>
<dbReference type="AlphaFoldDB" id="A2DBI0"/>
<name>A2DBI0_TRIV3</name>
<dbReference type="PROSITE" id="PS50297">
    <property type="entry name" value="ANK_REP_REGION"/>
    <property type="match status" value="2"/>
</dbReference>
<organism evidence="3 4">
    <name type="scientific">Trichomonas vaginalis (strain ATCC PRA-98 / G3)</name>
    <dbReference type="NCBI Taxonomy" id="412133"/>
    <lineage>
        <taxon>Eukaryota</taxon>
        <taxon>Metamonada</taxon>
        <taxon>Parabasalia</taxon>
        <taxon>Trichomonadida</taxon>
        <taxon>Trichomonadidae</taxon>
        <taxon>Trichomonas</taxon>
    </lineage>
</organism>
<reference evidence="3" key="2">
    <citation type="journal article" date="2007" name="Science">
        <title>Draft genome sequence of the sexually transmitted pathogen Trichomonas vaginalis.</title>
        <authorList>
            <person name="Carlton J.M."/>
            <person name="Hirt R.P."/>
            <person name="Silva J.C."/>
            <person name="Delcher A.L."/>
            <person name="Schatz M."/>
            <person name="Zhao Q."/>
            <person name="Wortman J.R."/>
            <person name="Bidwell S.L."/>
            <person name="Alsmark U.C.M."/>
            <person name="Besteiro S."/>
            <person name="Sicheritz-Ponten T."/>
            <person name="Noel C.J."/>
            <person name="Dacks J.B."/>
            <person name="Foster P.G."/>
            <person name="Simillion C."/>
            <person name="Van de Peer Y."/>
            <person name="Miranda-Saavedra D."/>
            <person name="Barton G.J."/>
            <person name="Westrop G.D."/>
            <person name="Mueller S."/>
            <person name="Dessi D."/>
            <person name="Fiori P.L."/>
            <person name="Ren Q."/>
            <person name="Paulsen I."/>
            <person name="Zhang H."/>
            <person name="Bastida-Corcuera F.D."/>
            <person name="Simoes-Barbosa A."/>
            <person name="Brown M.T."/>
            <person name="Hayes R.D."/>
            <person name="Mukherjee M."/>
            <person name="Okumura C.Y."/>
            <person name="Schneider R."/>
            <person name="Smith A.J."/>
            <person name="Vanacova S."/>
            <person name="Villalvazo M."/>
            <person name="Haas B.J."/>
            <person name="Pertea M."/>
            <person name="Feldblyum T.V."/>
            <person name="Utterback T.R."/>
            <person name="Shu C.L."/>
            <person name="Osoegawa K."/>
            <person name="de Jong P.J."/>
            <person name="Hrdy I."/>
            <person name="Horvathova L."/>
            <person name="Zubacova Z."/>
            <person name="Dolezal P."/>
            <person name="Malik S.B."/>
            <person name="Logsdon J.M. Jr."/>
            <person name="Henze K."/>
            <person name="Gupta A."/>
            <person name="Wang C.C."/>
            <person name="Dunne R.L."/>
            <person name="Upcroft J.A."/>
            <person name="Upcroft P."/>
            <person name="White O."/>
            <person name="Salzberg S.L."/>
            <person name="Tang P."/>
            <person name="Chiu C.-H."/>
            <person name="Lee Y.-S."/>
            <person name="Embley T.M."/>
            <person name="Coombs G.H."/>
            <person name="Mottram J.C."/>
            <person name="Tachezy J."/>
            <person name="Fraser-Liggett C.M."/>
            <person name="Johnson P.J."/>
        </authorList>
    </citation>
    <scope>NUCLEOTIDE SEQUENCE [LARGE SCALE GENOMIC DNA]</scope>
    <source>
        <strain evidence="3">G3</strain>
    </source>
</reference>
<dbReference type="PROSITE" id="PS50088">
    <property type="entry name" value="ANK_REPEAT"/>
    <property type="match status" value="2"/>
</dbReference>
<dbReference type="InterPro" id="IPR002110">
    <property type="entry name" value="Ankyrin_rpt"/>
</dbReference>
<protein>
    <recommendedName>
        <fullName evidence="2">DUF3447 domain-containing protein</fullName>
    </recommendedName>
</protein>
<dbReference type="EMBL" id="DS113185">
    <property type="protein sequence ID" value="EAY22183.1"/>
    <property type="molecule type" value="Genomic_DNA"/>
</dbReference>
<sequence length="367" mass="42402">MDQKAHTEELISKYKDYIATIDALYKLKTRNEDEIDQLFKMIKTNLFDTNLSTPKMIIQQIAGITSCCCHYFKSYWTLFKKIYEEYHPTPSITLSPVFDYFVYKEYGIVFDERSKMMFEEFESNKYSLDVHEENTIYWAIMNDDVKSLTAFTDAKSFDKNQKFYSYMYPDPINGLSLLEVCCIHSSIECFKFLTTKFEAQVTSKCLQYAFISGSQEILNECLKSQKPNAECMLFAIYSHNMDFVNLLIKEYGIQIDLESCGTMLNLQALLAYYEQTNDIFKCFVYSAYFNIPSLCEYFLSLGAKIDSKNNDHTALHAATSNNLKEIVEFLISKGANINEEDGTCLHTAAWFNSNDVAEVLISHGVDV</sequence>
<dbReference type="InterPro" id="IPR036770">
    <property type="entry name" value="Ankyrin_rpt-contain_sf"/>
</dbReference>
<dbReference type="VEuPathDB" id="TrichDB:TVAGG3_0382220"/>
<feature type="repeat" description="ANK" evidence="1">
    <location>
        <begin position="340"/>
        <end position="367"/>
    </location>
</feature>
<dbReference type="SUPFAM" id="SSF48403">
    <property type="entry name" value="Ankyrin repeat"/>
    <property type="match status" value="1"/>
</dbReference>
<keyword evidence="4" id="KW-1185">Reference proteome</keyword>
<gene>
    <name evidence="3" type="ORF">TVAG_093570</name>
</gene>
<dbReference type="Pfam" id="PF12796">
    <property type="entry name" value="Ank_2"/>
    <property type="match status" value="1"/>
</dbReference>
<dbReference type="KEGG" id="tva:5467737"/>
<dbReference type="Pfam" id="PF11929">
    <property type="entry name" value="DUF3447"/>
    <property type="match status" value="1"/>
</dbReference>
<evidence type="ECO:0000259" key="2">
    <source>
        <dbReference type="Pfam" id="PF11929"/>
    </source>
</evidence>
<feature type="repeat" description="ANK" evidence="1">
    <location>
        <begin position="310"/>
        <end position="342"/>
    </location>
</feature>
<dbReference type="RefSeq" id="XP_001583169.1">
    <property type="nucleotide sequence ID" value="XM_001583119.1"/>
</dbReference>
<evidence type="ECO:0000256" key="1">
    <source>
        <dbReference type="PROSITE-ProRule" id="PRU00023"/>
    </source>
</evidence>
<keyword evidence="1" id="KW-0040">ANK repeat</keyword>
<dbReference type="VEuPathDB" id="TrichDB:TVAG_TEG_DS113221_1_2"/>
<dbReference type="SMART" id="SM00248">
    <property type="entry name" value="ANK"/>
    <property type="match status" value="5"/>
</dbReference>
<dbReference type="InterPro" id="IPR020683">
    <property type="entry name" value="DUF3447"/>
</dbReference>
<dbReference type="Gene3D" id="1.25.40.20">
    <property type="entry name" value="Ankyrin repeat-containing domain"/>
    <property type="match status" value="1"/>
</dbReference>
<reference evidence="3" key="1">
    <citation type="submission" date="2006-10" db="EMBL/GenBank/DDBJ databases">
        <authorList>
            <person name="Amadeo P."/>
            <person name="Zhao Q."/>
            <person name="Wortman J."/>
            <person name="Fraser-Liggett C."/>
            <person name="Carlton J."/>
        </authorList>
    </citation>
    <scope>NUCLEOTIDE SEQUENCE</scope>
    <source>
        <strain evidence="3">G3</strain>
    </source>
</reference>
<dbReference type="InParanoid" id="A2DBI0"/>
<dbReference type="VEuPathDB" id="TrichDB:TVAG_183320"/>
<evidence type="ECO:0000313" key="3">
    <source>
        <dbReference type="EMBL" id="EAY22183.1"/>
    </source>
</evidence>
<dbReference type="PANTHER" id="PTHR24182:SF13">
    <property type="entry name" value="LD18443P"/>
    <property type="match status" value="1"/>
</dbReference>
<dbReference type="Proteomes" id="UP000001542">
    <property type="component" value="Unassembled WGS sequence"/>
</dbReference>
<proteinExistence type="predicted"/>